<evidence type="ECO:0000259" key="2">
    <source>
        <dbReference type="Pfam" id="PF14734"/>
    </source>
</evidence>
<dbReference type="CDD" id="cd12843">
    <property type="entry name" value="Bvu_2165_C_like"/>
    <property type="match status" value="1"/>
</dbReference>
<dbReference type="InterPro" id="IPR027824">
    <property type="entry name" value="DUF4469"/>
</dbReference>
<evidence type="ECO:0000256" key="1">
    <source>
        <dbReference type="SAM" id="MobiDB-lite"/>
    </source>
</evidence>
<protein>
    <submittedName>
        <fullName evidence="4">DUF4469 domain-containing protein</fullName>
    </submittedName>
</protein>
<dbReference type="EMBL" id="WDCP01000063">
    <property type="protein sequence ID" value="KAB6337109.1"/>
    <property type="molecule type" value="Genomic_DNA"/>
</dbReference>
<sequence length="258" mass="27991">MKHTLKGWLVDNAVTVDNKEDKILMLESVGSLTLEDILSEMKKEDTGLREETIEHAVKLYHRVLSDLILSGYSVNTGLFRAVPQFRGVVDNGQWDQKKNSIYVSFTQDKDLREAIAQTSVNILGEKRDAMYIIGGEDAATRATDGMATAGRNYTLNGRLIKVVGEHESVGITLTDASGKVSKLPNDMLVVNNPSQLIILLPSDLTDGDYTLTVTTQYSGTNTLLKTPRSTSKVITIGQSSGSEDGNTGDGGIDENPLG</sequence>
<dbReference type="Pfam" id="PF14848">
    <property type="entry name" value="HU-DNA_bdg"/>
    <property type="match status" value="1"/>
</dbReference>
<evidence type="ECO:0000259" key="3">
    <source>
        <dbReference type="Pfam" id="PF14848"/>
    </source>
</evidence>
<feature type="domain" description="Bvu-2165-like IHF-HU-like DNA-binding" evidence="3">
    <location>
        <begin position="5"/>
        <end position="124"/>
    </location>
</feature>
<name>A0A6I0Y971_9BACE</name>
<evidence type="ECO:0000313" key="5">
    <source>
        <dbReference type="Proteomes" id="UP000438288"/>
    </source>
</evidence>
<dbReference type="Gene3D" id="2.70.50.70">
    <property type="match status" value="2"/>
</dbReference>
<evidence type="ECO:0000313" key="4">
    <source>
        <dbReference type="EMBL" id="KAB6337109.1"/>
    </source>
</evidence>
<dbReference type="Proteomes" id="UP000438288">
    <property type="component" value="Unassembled WGS sequence"/>
</dbReference>
<proteinExistence type="predicted"/>
<dbReference type="Pfam" id="PF14734">
    <property type="entry name" value="DUF4469"/>
    <property type="match status" value="1"/>
</dbReference>
<reference evidence="4 5" key="1">
    <citation type="journal article" date="2019" name="Nat. Med.">
        <title>A library of human gut bacterial isolates paired with longitudinal multiomics data enables mechanistic microbiome research.</title>
        <authorList>
            <person name="Poyet M."/>
            <person name="Groussin M."/>
            <person name="Gibbons S.M."/>
            <person name="Avila-Pacheco J."/>
            <person name="Jiang X."/>
            <person name="Kearney S.M."/>
            <person name="Perrotta A.R."/>
            <person name="Berdy B."/>
            <person name="Zhao S."/>
            <person name="Lieberman T.D."/>
            <person name="Swanson P.K."/>
            <person name="Smith M."/>
            <person name="Roesemann S."/>
            <person name="Alexander J.E."/>
            <person name="Rich S.A."/>
            <person name="Livny J."/>
            <person name="Vlamakis H."/>
            <person name="Clish C."/>
            <person name="Bullock K."/>
            <person name="Deik A."/>
            <person name="Scott J."/>
            <person name="Pierce K.A."/>
            <person name="Xavier R.J."/>
            <person name="Alm E.J."/>
        </authorList>
    </citation>
    <scope>NUCLEOTIDE SEQUENCE [LARGE SCALE GENOMIC DNA]</scope>
    <source>
        <strain evidence="4 5">BIOML-A16</strain>
    </source>
</reference>
<dbReference type="InterPro" id="IPR049893">
    <property type="entry name" value="Bvu_2165-like_IHF-HU-DNA_bdg"/>
</dbReference>
<organism evidence="4 5">
    <name type="scientific">Bacteroides xylanisolvens</name>
    <dbReference type="NCBI Taxonomy" id="371601"/>
    <lineage>
        <taxon>Bacteria</taxon>
        <taxon>Pseudomonadati</taxon>
        <taxon>Bacteroidota</taxon>
        <taxon>Bacteroidia</taxon>
        <taxon>Bacteroidales</taxon>
        <taxon>Bacteroidaceae</taxon>
        <taxon>Bacteroides</taxon>
    </lineage>
</organism>
<comment type="caution">
    <text evidence="4">The sequence shown here is derived from an EMBL/GenBank/DDBJ whole genome shotgun (WGS) entry which is preliminary data.</text>
</comment>
<feature type="domain" description="DUF4469" evidence="2">
    <location>
        <begin position="132"/>
        <end position="229"/>
    </location>
</feature>
<feature type="compositionally biased region" description="Polar residues" evidence="1">
    <location>
        <begin position="236"/>
        <end position="245"/>
    </location>
</feature>
<dbReference type="RefSeq" id="WP_151927033.1">
    <property type="nucleotide sequence ID" value="NZ_JANUUS010000003.1"/>
</dbReference>
<dbReference type="AlphaFoldDB" id="A0A6I0Y971"/>
<accession>A0A6I0Y971</accession>
<dbReference type="CDD" id="cd13833">
    <property type="entry name" value="HU_IHF_like"/>
    <property type="match status" value="1"/>
</dbReference>
<feature type="region of interest" description="Disordered" evidence="1">
    <location>
        <begin position="236"/>
        <end position="258"/>
    </location>
</feature>
<gene>
    <name evidence="4" type="ORF">GAZ43_19910</name>
</gene>